<reference evidence="2" key="2">
    <citation type="submission" date="2015-02" db="UniProtKB">
        <authorList>
            <consortium name="EnsemblMetazoa"/>
        </authorList>
    </citation>
    <scope>IDENTIFICATION</scope>
</reference>
<evidence type="ECO:0000313" key="3">
    <source>
        <dbReference type="Proteomes" id="UP000014500"/>
    </source>
</evidence>
<sequence length="101" mass="11816">MMTTMGFNLLIFMLLTRYITSISCMHISDALLKTLDAEIDAQCLLEEKIDLRREVKSLELCTRNTKLSMDKDKLKGRDKIQVFRINICRQVVINRIKIPRV</sequence>
<dbReference type="EMBL" id="JH430517">
    <property type="status" value="NOT_ANNOTATED_CDS"/>
    <property type="molecule type" value="Genomic_DNA"/>
</dbReference>
<accession>T1IKG0</accession>
<keyword evidence="3" id="KW-1185">Reference proteome</keyword>
<feature type="chain" id="PRO_5004589854" evidence="1">
    <location>
        <begin position="22"/>
        <end position="101"/>
    </location>
</feature>
<keyword evidence="1" id="KW-0732">Signal</keyword>
<dbReference type="Proteomes" id="UP000014500">
    <property type="component" value="Unassembled WGS sequence"/>
</dbReference>
<reference evidence="3" key="1">
    <citation type="submission" date="2011-05" db="EMBL/GenBank/DDBJ databases">
        <authorList>
            <person name="Richards S.R."/>
            <person name="Qu J."/>
            <person name="Jiang H."/>
            <person name="Jhangiani S.N."/>
            <person name="Agravi P."/>
            <person name="Goodspeed R."/>
            <person name="Gross S."/>
            <person name="Mandapat C."/>
            <person name="Jackson L."/>
            <person name="Mathew T."/>
            <person name="Pu L."/>
            <person name="Thornton R."/>
            <person name="Saada N."/>
            <person name="Wilczek-Boney K.B."/>
            <person name="Lee S."/>
            <person name="Kovar C."/>
            <person name="Wu Y."/>
            <person name="Scherer S.E."/>
            <person name="Worley K.C."/>
            <person name="Muzny D.M."/>
            <person name="Gibbs R."/>
        </authorList>
    </citation>
    <scope>NUCLEOTIDE SEQUENCE</scope>
    <source>
        <strain evidence="3">Brora</strain>
    </source>
</reference>
<evidence type="ECO:0000256" key="1">
    <source>
        <dbReference type="SAM" id="SignalP"/>
    </source>
</evidence>
<proteinExistence type="predicted"/>
<dbReference type="AlphaFoldDB" id="T1IKG0"/>
<dbReference type="HOGENOM" id="CLU_2295124_0_0_1"/>
<name>T1IKG0_STRMM</name>
<organism evidence="2 3">
    <name type="scientific">Strigamia maritima</name>
    <name type="common">European centipede</name>
    <name type="synonym">Geophilus maritimus</name>
    <dbReference type="NCBI Taxonomy" id="126957"/>
    <lineage>
        <taxon>Eukaryota</taxon>
        <taxon>Metazoa</taxon>
        <taxon>Ecdysozoa</taxon>
        <taxon>Arthropoda</taxon>
        <taxon>Myriapoda</taxon>
        <taxon>Chilopoda</taxon>
        <taxon>Pleurostigmophora</taxon>
        <taxon>Geophilomorpha</taxon>
        <taxon>Linotaeniidae</taxon>
        <taxon>Strigamia</taxon>
    </lineage>
</organism>
<dbReference type="EnsemblMetazoa" id="SMAR001408-RA">
    <property type="protein sequence ID" value="SMAR001408-PA"/>
    <property type="gene ID" value="SMAR001408"/>
</dbReference>
<evidence type="ECO:0000313" key="2">
    <source>
        <dbReference type="EnsemblMetazoa" id="SMAR001408-PA"/>
    </source>
</evidence>
<feature type="signal peptide" evidence="1">
    <location>
        <begin position="1"/>
        <end position="21"/>
    </location>
</feature>
<protein>
    <submittedName>
        <fullName evidence="2">Uncharacterized protein</fullName>
    </submittedName>
</protein>